<protein>
    <recommendedName>
        <fullName evidence="4">CCHC-type domain-containing protein</fullName>
    </recommendedName>
</protein>
<reference evidence="5 6" key="1">
    <citation type="journal article" date="2018" name="PLoS Pathog.">
        <title>Evolution of structural diversity of trichothecenes, a family of toxins produced by plant pathogenic and entomopathogenic fungi.</title>
        <authorList>
            <person name="Proctor R.H."/>
            <person name="McCormick S.P."/>
            <person name="Kim H.S."/>
            <person name="Cardoza R.E."/>
            <person name="Stanley A.M."/>
            <person name="Lindo L."/>
            <person name="Kelly A."/>
            <person name="Brown D.W."/>
            <person name="Lee T."/>
            <person name="Vaughan M.M."/>
            <person name="Alexander N.J."/>
            <person name="Busman M."/>
            <person name="Gutierrez S."/>
        </authorList>
    </citation>
    <scope>NUCLEOTIDE SEQUENCE [LARGE SCALE GENOMIC DNA]</scope>
    <source>
        <strain evidence="5 6">NRRL 13405</strain>
    </source>
</reference>
<evidence type="ECO:0000313" key="6">
    <source>
        <dbReference type="Proteomes" id="UP000265631"/>
    </source>
</evidence>
<dbReference type="InterPro" id="IPR001878">
    <property type="entry name" value="Znf_CCHC"/>
</dbReference>
<dbReference type="GO" id="GO:0003676">
    <property type="term" value="F:nucleic acid binding"/>
    <property type="evidence" value="ECO:0007669"/>
    <property type="project" value="InterPro"/>
</dbReference>
<dbReference type="Proteomes" id="UP000265631">
    <property type="component" value="Unassembled WGS sequence"/>
</dbReference>
<evidence type="ECO:0000256" key="2">
    <source>
        <dbReference type="SAM" id="Coils"/>
    </source>
</evidence>
<keyword evidence="6" id="KW-1185">Reference proteome</keyword>
<keyword evidence="2" id="KW-0175">Coiled coil</keyword>
<feature type="compositionally biased region" description="Polar residues" evidence="3">
    <location>
        <begin position="555"/>
        <end position="570"/>
    </location>
</feature>
<gene>
    <name evidence="5" type="ORF">FIE12Z_3855</name>
</gene>
<feature type="domain" description="CCHC-type" evidence="4">
    <location>
        <begin position="331"/>
        <end position="344"/>
    </location>
</feature>
<dbReference type="GO" id="GO:0008270">
    <property type="term" value="F:zinc ion binding"/>
    <property type="evidence" value="ECO:0007669"/>
    <property type="project" value="UniProtKB-KW"/>
</dbReference>
<keyword evidence="1" id="KW-0479">Metal-binding</keyword>
<dbReference type="Pfam" id="PF00098">
    <property type="entry name" value="zf-CCHC"/>
    <property type="match status" value="1"/>
</dbReference>
<feature type="region of interest" description="Disordered" evidence="3">
    <location>
        <begin position="414"/>
        <end position="473"/>
    </location>
</feature>
<comment type="caution">
    <text evidence="5">The sequence shown here is derived from an EMBL/GenBank/DDBJ whole genome shotgun (WGS) entry which is preliminary data.</text>
</comment>
<organism evidence="5 6">
    <name type="scientific">Fusarium flagelliforme</name>
    <dbReference type="NCBI Taxonomy" id="2675880"/>
    <lineage>
        <taxon>Eukaryota</taxon>
        <taxon>Fungi</taxon>
        <taxon>Dikarya</taxon>
        <taxon>Ascomycota</taxon>
        <taxon>Pezizomycotina</taxon>
        <taxon>Sordariomycetes</taxon>
        <taxon>Hypocreomycetidae</taxon>
        <taxon>Hypocreales</taxon>
        <taxon>Nectriaceae</taxon>
        <taxon>Fusarium</taxon>
        <taxon>Fusarium incarnatum-equiseti species complex</taxon>
    </lineage>
</organism>
<dbReference type="EMBL" id="PXXK01000089">
    <property type="protein sequence ID" value="RFN51894.1"/>
    <property type="molecule type" value="Genomic_DNA"/>
</dbReference>
<dbReference type="PROSITE" id="PS50158">
    <property type="entry name" value="ZF_CCHC"/>
    <property type="match status" value="1"/>
</dbReference>
<keyword evidence="1" id="KW-0862">Zinc</keyword>
<feature type="compositionally biased region" description="Basic and acidic residues" evidence="3">
    <location>
        <begin position="424"/>
        <end position="449"/>
    </location>
</feature>
<proteinExistence type="predicted"/>
<sequence>MSFLPSSQTTMDSTEPAVNYPPGLEKLFITFFAPFMDELRQLRHWQEQHSQQVAHLQSLVDECNILAHEPRPAEETKEKLESLEQKLDKLSSRLESLGVGTSNFSGGDETSLLMNEVKSLREYVTDCMGDIQSRLCALREDLPEPEEHSIQMNIRDPADKIDGMTVQERLDAVRELGNAFADVISVKYYNNGDLITPYANRREECFLLLHFGKFESELDARKDMSGVREAFELTEKSTVKPPIYVVEIENGYQRGAAIPGVSSQAKLESVVDGVFPYEIYGHLNAVSSYNRWYLETESLQIVMMLAETTVKLNNGYHKLIPSLRQARPKFCYRCGQPGHKKNECTHDERHCMKCSGDHDTQNCPLTDRKTFICSNCWDTGHGSFSPFCPHTASVQEHHRARMFRENGPCWARMNAAPRKRGRRSNAEKALKADLDLKRKRVDNEGKDEGVGQGLSEEQSASKRPKKQDGRNIEDMFNIQIKKSIEKAKTNGEPSSSQATVPSSSSQGQTSSQDTVGSAAKQDDSRKRKREDKGKSKGKGRSNDNTKPTDSEEMKATSQPVIPTQTQAVAKSQTTSVPPPQPTSAESNSTPPPPPPSGSSSRSKRNNRKRKEADRKQAKSGEAGEAGSTASSAGTGPQAVTLPSATLPSSVDHAKKKKERKEKRAEMKRKLDESRPPSVPVPGDASNV</sequence>
<name>A0A395MVF6_9HYPO</name>
<feature type="compositionally biased region" description="Basic and acidic residues" evidence="3">
    <location>
        <begin position="520"/>
        <end position="554"/>
    </location>
</feature>
<dbReference type="AlphaFoldDB" id="A0A395MVF6"/>
<evidence type="ECO:0000313" key="5">
    <source>
        <dbReference type="EMBL" id="RFN51894.1"/>
    </source>
</evidence>
<evidence type="ECO:0000256" key="3">
    <source>
        <dbReference type="SAM" id="MobiDB-lite"/>
    </source>
</evidence>
<feature type="region of interest" description="Disordered" evidence="3">
    <location>
        <begin position="487"/>
        <end position="687"/>
    </location>
</feature>
<accession>A0A395MVF6</accession>
<feature type="compositionally biased region" description="Low complexity" evidence="3">
    <location>
        <begin position="619"/>
        <end position="635"/>
    </location>
</feature>
<dbReference type="OrthoDB" id="3695615at2759"/>
<evidence type="ECO:0000259" key="4">
    <source>
        <dbReference type="PROSITE" id="PS50158"/>
    </source>
</evidence>
<dbReference type="SMART" id="SM00343">
    <property type="entry name" value="ZnF_C2HC"/>
    <property type="match status" value="2"/>
</dbReference>
<evidence type="ECO:0000256" key="1">
    <source>
        <dbReference type="PROSITE-ProRule" id="PRU00047"/>
    </source>
</evidence>
<keyword evidence="1" id="KW-0863">Zinc-finger</keyword>
<feature type="compositionally biased region" description="Low complexity" evidence="3">
    <location>
        <begin position="494"/>
        <end position="517"/>
    </location>
</feature>
<feature type="coiled-coil region" evidence="2">
    <location>
        <begin position="73"/>
        <end position="100"/>
    </location>
</feature>
<feature type="compositionally biased region" description="Basic and acidic residues" evidence="3">
    <location>
        <begin position="661"/>
        <end position="674"/>
    </location>
</feature>